<protein>
    <submittedName>
        <fullName evidence="2">Uncharacterized protein</fullName>
    </submittedName>
</protein>
<reference evidence="2" key="1">
    <citation type="journal article" date="2020" name="Phytopathology">
        <title>Genome sequence and comparative analysis of Colletotrichum gloeosporioides isolated from Liriodendron leaves.</title>
        <authorList>
            <person name="Fu F.F."/>
            <person name="Hao Z."/>
            <person name="Wang P."/>
            <person name="Lu Y."/>
            <person name="Xue L.J."/>
            <person name="Wei G."/>
            <person name="Tian Y."/>
            <person name="Baishi H."/>
            <person name="Xu H."/>
            <person name="Shi J."/>
            <person name="Cheng T."/>
            <person name="Wang G."/>
            <person name="Yi Y."/>
            <person name="Chen J."/>
        </authorList>
    </citation>
    <scope>NUCLEOTIDE SEQUENCE</scope>
    <source>
        <strain evidence="2">Lc1</strain>
    </source>
</reference>
<feature type="region of interest" description="Disordered" evidence="1">
    <location>
        <begin position="183"/>
        <end position="209"/>
    </location>
</feature>
<dbReference type="GeneID" id="69017061"/>
<dbReference type="EMBL" id="WVTB01000001">
    <property type="protein sequence ID" value="KAF3812243.1"/>
    <property type="molecule type" value="Genomic_DNA"/>
</dbReference>
<sequence length="209" mass="23214">MLLFSKSLPGRLKEVKFAGSTTFSKDGGLDQLGGGFPADHMKPTMLTNPAMFELRFRHICTMHNKGETEAVETKALELLAEPRLGRVHKAGTHMILATSETDLVHHSLEAVRLFGEALLGEMTASQRASLEYWHAEAKTLLEEARSDQSAIDNEINEKFKSGMTMRQLQDAQLSEMYERLARIDEDEGASAETSSAAPLANMRKFENSE</sequence>
<keyword evidence="3" id="KW-1185">Reference proteome</keyword>
<dbReference type="AlphaFoldDB" id="A0A8H4CY51"/>
<reference evidence="2" key="2">
    <citation type="submission" date="2020-03" db="EMBL/GenBank/DDBJ databases">
        <authorList>
            <person name="Fu F.-F."/>
            <person name="Chen J."/>
        </authorList>
    </citation>
    <scope>NUCLEOTIDE SEQUENCE</scope>
    <source>
        <strain evidence="2">Lc1</strain>
    </source>
</reference>
<comment type="caution">
    <text evidence="2">The sequence shown here is derived from an EMBL/GenBank/DDBJ whole genome shotgun (WGS) entry which is preliminary data.</text>
</comment>
<accession>A0A8H4CY51</accession>
<proteinExistence type="predicted"/>
<dbReference type="Proteomes" id="UP000613401">
    <property type="component" value="Unassembled WGS sequence"/>
</dbReference>
<organism evidence="2 3">
    <name type="scientific">Colletotrichum gloeosporioides</name>
    <name type="common">Anthracnose fungus</name>
    <name type="synonym">Glomerella cingulata</name>
    <dbReference type="NCBI Taxonomy" id="474922"/>
    <lineage>
        <taxon>Eukaryota</taxon>
        <taxon>Fungi</taxon>
        <taxon>Dikarya</taxon>
        <taxon>Ascomycota</taxon>
        <taxon>Pezizomycotina</taxon>
        <taxon>Sordariomycetes</taxon>
        <taxon>Hypocreomycetidae</taxon>
        <taxon>Glomerellales</taxon>
        <taxon>Glomerellaceae</taxon>
        <taxon>Colletotrichum</taxon>
        <taxon>Colletotrichum gloeosporioides species complex</taxon>
    </lineage>
</organism>
<evidence type="ECO:0000256" key="1">
    <source>
        <dbReference type="SAM" id="MobiDB-lite"/>
    </source>
</evidence>
<gene>
    <name evidence="2" type="ORF">GCG54_00009928</name>
</gene>
<evidence type="ECO:0000313" key="3">
    <source>
        <dbReference type="Proteomes" id="UP000613401"/>
    </source>
</evidence>
<dbReference type="RefSeq" id="XP_045271402.1">
    <property type="nucleotide sequence ID" value="XM_045409865.1"/>
</dbReference>
<evidence type="ECO:0000313" key="2">
    <source>
        <dbReference type="EMBL" id="KAF3812243.1"/>
    </source>
</evidence>
<name>A0A8H4CY51_COLGL</name>